<feature type="domain" description="Luciferase-like" evidence="1">
    <location>
        <begin position="10"/>
        <end position="193"/>
    </location>
</feature>
<protein>
    <submittedName>
        <fullName evidence="2">FMN-dependent luciferase-like monooxygenase</fullName>
    </submittedName>
</protein>
<gene>
    <name evidence="2" type="ORF">GCM10009640_06710</name>
</gene>
<keyword evidence="3" id="KW-1185">Reference proteome</keyword>
<evidence type="ECO:0000313" key="2">
    <source>
        <dbReference type="EMBL" id="GAA1419278.1"/>
    </source>
</evidence>
<accession>A0ABP4JDA6</accession>
<organism evidence="2 3">
    <name type="scientific">Agrococcus citreus</name>
    <dbReference type="NCBI Taxonomy" id="84643"/>
    <lineage>
        <taxon>Bacteria</taxon>
        <taxon>Bacillati</taxon>
        <taxon>Actinomycetota</taxon>
        <taxon>Actinomycetes</taxon>
        <taxon>Micrococcales</taxon>
        <taxon>Microbacteriaceae</taxon>
        <taxon>Agrococcus</taxon>
    </lineage>
</organism>
<dbReference type="RefSeq" id="WP_343917307.1">
    <property type="nucleotide sequence ID" value="NZ_BAAAKK010000001.1"/>
</dbReference>
<dbReference type="PANTHER" id="PTHR30137:SF15">
    <property type="entry name" value="BLL6902 PROTEIN"/>
    <property type="match status" value="1"/>
</dbReference>
<dbReference type="Pfam" id="PF00296">
    <property type="entry name" value="Bac_luciferase"/>
    <property type="match status" value="1"/>
</dbReference>
<name>A0ABP4JDA6_9MICO</name>
<evidence type="ECO:0000313" key="3">
    <source>
        <dbReference type="Proteomes" id="UP001501266"/>
    </source>
</evidence>
<dbReference type="InterPro" id="IPR050766">
    <property type="entry name" value="Bact_Lucif_Oxidored"/>
</dbReference>
<dbReference type="Gene3D" id="3.20.20.30">
    <property type="entry name" value="Luciferase-like domain"/>
    <property type="match status" value="1"/>
</dbReference>
<dbReference type="SUPFAM" id="SSF51679">
    <property type="entry name" value="Bacterial luciferase-like"/>
    <property type="match status" value="1"/>
</dbReference>
<proteinExistence type="predicted"/>
<dbReference type="Proteomes" id="UP001501266">
    <property type="component" value="Unassembled WGS sequence"/>
</dbReference>
<dbReference type="InterPro" id="IPR036661">
    <property type="entry name" value="Luciferase-like_sf"/>
</dbReference>
<comment type="caution">
    <text evidence="2">The sequence shown here is derived from an EMBL/GenBank/DDBJ whole genome shotgun (WGS) entry which is preliminary data.</text>
</comment>
<sequence length="343" mass="36110">MAPTIGFFTRVLDDADAAARYRIALDQISLAEQLGYRSAWVAQHHLDGAEGGLPSPFVLLAAAAARTSRIRLGTAILTLAHEHATRAAEDAAVLDALSGGRVEVGLGTGGSPRTLTAFGEDPALRRAVYDAKLERLRALLAGSADVELYPRADGLAERLWQATFSAAGARAIGASGDGLMLSRVQPPPADLADGATPPRVWDVQLPLVDAYLEALPAGVAPRILASRSVVVVDPAERRAVRAHAEHGIGRQLEQLHGVVPGSLSIDELLERSETHLGTTAEVAESLAADVVAAGATEVSIQVHSVDPQPRIAARSLELFAHEVAPALGWTVGHQHREEVRHVA</sequence>
<dbReference type="EMBL" id="BAAAKK010000001">
    <property type="protein sequence ID" value="GAA1419278.1"/>
    <property type="molecule type" value="Genomic_DNA"/>
</dbReference>
<reference evidence="3" key="1">
    <citation type="journal article" date="2019" name="Int. J. Syst. Evol. Microbiol.">
        <title>The Global Catalogue of Microorganisms (GCM) 10K type strain sequencing project: providing services to taxonomists for standard genome sequencing and annotation.</title>
        <authorList>
            <consortium name="The Broad Institute Genomics Platform"/>
            <consortium name="The Broad Institute Genome Sequencing Center for Infectious Disease"/>
            <person name="Wu L."/>
            <person name="Ma J."/>
        </authorList>
    </citation>
    <scope>NUCLEOTIDE SEQUENCE [LARGE SCALE GENOMIC DNA]</scope>
    <source>
        <strain evidence="3">JCM 12398</strain>
    </source>
</reference>
<dbReference type="PANTHER" id="PTHR30137">
    <property type="entry name" value="LUCIFERASE-LIKE MONOOXYGENASE"/>
    <property type="match status" value="1"/>
</dbReference>
<evidence type="ECO:0000259" key="1">
    <source>
        <dbReference type="Pfam" id="PF00296"/>
    </source>
</evidence>
<dbReference type="InterPro" id="IPR011251">
    <property type="entry name" value="Luciferase-like_dom"/>
</dbReference>